<dbReference type="Gene3D" id="1.10.4080.10">
    <property type="entry name" value="ADP-ribosylation/Crystallin J1"/>
    <property type="match status" value="1"/>
</dbReference>
<keyword evidence="2" id="KW-0326">Glycosidase</keyword>
<keyword evidence="1" id="KW-0460">Magnesium</keyword>
<feature type="binding site" evidence="1">
    <location>
        <position position="54"/>
    </location>
    <ligand>
        <name>Mg(2+)</name>
        <dbReference type="ChEBI" id="CHEBI:18420"/>
        <label>1</label>
    </ligand>
</feature>
<feature type="binding site" evidence="1">
    <location>
        <position position="257"/>
    </location>
    <ligand>
        <name>Mg(2+)</name>
        <dbReference type="ChEBI" id="CHEBI:18420"/>
        <label>1</label>
    </ligand>
</feature>
<keyword evidence="2" id="KW-0378">Hydrolase</keyword>
<feature type="binding site" evidence="1">
    <location>
        <position position="55"/>
    </location>
    <ligand>
        <name>Mg(2+)</name>
        <dbReference type="ChEBI" id="CHEBI:18420"/>
        <label>1</label>
    </ligand>
</feature>
<sequence length="305" mass="33258">MTEDRYLGCLVGHAVGDATGAPVEGLDARLIYSQFGRAIEYVANPPVETLCYTDDTQMSIGVAEVLVEFGHIDEDALATTFGNNYDPDRGYGQGARRLLHAIRDGEDWREFARTLFPGGSYGNGAAMRVAPVALRFADDPERMMQEASASARATHTHEIAIDSARLMAAAVRYALRATSLDPQAFLEHLRDLATTDEFQWQLNTACKLPLEDSYVMFGTGLEAHRSVTTALMCFAMNPESYPDTIATAIGRGGDTDTIAAMAGGISGAYLGLDAVPQELRHRFERQAKDLEYISTLARKLYSASQ</sequence>
<dbReference type="EMBL" id="JACHGY010000001">
    <property type="protein sequence ID" value="MBB6429312.1"/>
    <property type="molecule type" value="Genomic_DNA"/>
</dbReference>
<protein>
    <submittedName>
        <fullName evidence="2">Poly(ADP-ribose) glycohydrolase ARH3</fullName>
        <ecNumber evidence="2">3.2.1.143</ecNumber>
    </submittedName>
</protein>
<proteinExistence type="predicted"/>
<feature type="binding site" evidence="1">
    <location>
        <position position="53"/>
    </location>
    <ligand>
        <name>Mg(2+)</name>
        <dbReference type="ChEBI" id="CHEBI:18420"/>
        <label>1</label>
    </ligand>
</feature>
<dbReference type="EC" id="3.2.1.143" evidence="2"/>
<gene>
    <name evidence="2" type="ORF">HNQ40_001118</name>
</gene>
<comment type="caution">
    <text evidence="2">The sequence shown here is derived from an EMBL/GenBank/DDBJ whole genome shotgun (WGS) entry which is preliminary data.</text>
</comment>
<keyword evidence="3" id="KW-1185">Reference proteome</keyword>
<dbReference type="PANTHER" id="PTHR16222">
    <property type="entry name" value="ADP-RIBOSYLGLYCOHYDROLASE"/>
    <property type="match status" value="1"/>
</dbReference>
<dbReference type="InterPro" id="IPR036705">
    <property type="entry name" value="Ribosyl_crysJ1_sf"/>
</dbReference>
<dbReference type="GO" id="GO:0046872">
    <property type="term" value="F:metal ion binding"/>
    <property type="evidence" value="ECO:0007669"/>
    <property type="project" value="UniProtKB-KW"/>
</dbReference>
<dbReference type="Pfam" id="PF03747">
    <property type="entry name" value="ADP_ribosyl_GH"/>
    <property type="match status" value="1"/>
</dbReference>
<comment type="cofactor">
    <cofactor evidence="1">
        <name>Mg(2+)</name>
        <dbReference type="ChEBI" id="CHEBI:18420"/>
    </cofactor>
    <text evidence="1">Binds 2 magnesium ions per subunit.</text>
</comment>
<feature type="binding site" evidence="1">
    <location>
        <position position="256"/>
    </location>
    <ligand>
        <name>Mg(2+)</name>
        <dbReference type="ChEBI" id="CHEBI:18420"/>
        <label>1</label>
    </ligand>
</feature>
<dbReference type="PANTHER" id="PTHR16222:SF12">
    <property type="entry name" value="ADP-RIBOSYLGLYCOHYDROLASE-RELATED"/>
    <property type="match status" value="1"/>
</dbReference>
<dbReference type="AlphaFoldDB" id="A0A7X0H4U9"/>
<keyword evidence="1" id="KW-0479">Metal-binding</keyword>
<dbReference type="InterPro" id="IPR050792">
    <property type="entry name" value="ADP-ribosylglycohydrolase"/>
</dbReference>
<accession>A0A7X0H4U9</accession>
<dbReference type="InterPro" id="IPR005502">
    <property type="entry name" value="Ribosyl_crysJ1"/>
</dbReference>
<feature type="binding site" evidence="1">
    <location>
        <position position="254"/>
    </location>
    <ligand>
        <name>Mg(2+)</name>
        <dbReference type="ChEBI" id="CHEBI:18420"/>
        <label>1</label>
    </ligand>
</feature>
<name>A0A7X0H4U9_9BACT</name>
<dbReference type="GO" id="GO:0004649">
    <property type="term" value="F:poly(ADP-ribose) glycohydrolase activity"/>
    <property type="evidence" value="ECO:0007669"/>
    <property type="project" value="UniProtKB-EC"/>
</dbReference>
<evidence type="ECO:0000313" key="3">
    <source>
        <dbReference type="Proteomes" id="UP000541810"/>
    </source>
</evidence>
<dbReference type="Proteomes" id="UP000541810">
    <property type="component" value="Unassembled WGS sequence"/>
</dbReference>
<evidence type="ECO:0000256" key="1">
    <source>
        <dbReference type="PIRSR" id="PIRSR605502-1"/>
    </source>
</evidence>
<dbReference type="SUPFAM" id="SSF101478">
    <property type="entry name" value="ADP-ribosylglycohydrolase"/>
    <property type="match status" value="1"/>
</dbReference>
<dbReference type="RefSeq" id="WP_184676897.1">
    <property type="nucleotide sequence ID" value="NZ_JACHGY010000001.1"/>
</dbReference>
<evidence type="ECO:0000313" key="2">
    <source>
        <dbReference type="EMBL" id="MBB6429312.1"/>
    </source>
</evidence>
<reference evidence="2 3" key="1">
    <citation type="submission" date="2020-08" db="EMBL/GenBank/DDBJ databases">
        <title>Genomic Encyclopedia of Type Strains, Phase IV (KMG-IV): sequencing the most valuable type-strain genomes for metagenomic binning, comparative biology and taxonomic classification.</title>
        <authorList>
            <person name="Goeker M."/>
        </authorList>
    </citation>
    <scope>NUCLEOTIDE SEQUENCE [LARGE SCALE GENOMIC DNA]</scope>
    <source>
        <strain evidence="2 3">DSM 103725</strain>
    </source>
</reference>
<organism evidence="2 3">
    <name type="scientific">Algisphaera agarilytica</name>
    <dbReference type="NCBI Taxonomy" id="1385975"/>
    <lineage>
        <taxon>Bacteria</taxon>
        <taxon>Pseudomonadati</taxon>
        <taxon>Planctomycetota</taxon>
        <taxon>Phycisphaerae</taxon>
        <taxon>Phycisphaerales</taxon>
        <taxon>Phycisphaeraceae</taxon>
        <taxon>Algisphaera</taxon>
    </lineage>
</organism>